<evidence type="ECO:0000313" key="2">
    <source>
        <dbReference type="Proteomes" id="UP000887013"/>
    </source>
</evidence>
<comment type="caution">
    <text evidence="1">The sequence shown here is derived from an EMBL/GenBank/DDBJ whole genome shotgun (WGS) entry which is preliminary data.</text>
</comment>
<keyword evidence="2" id="KW-1185">Reference proteome</keyword>
<dbReference type="AlphaFoldDB" id="A0A8X6Q1A5"/>
<proteinExistence type="predicted"/>
<accession>A0A8X6Q1A5</accession>
<name>A0A8X6Q1A5_NEPPI</name>
<evidence type="ECO:0000313" key="1">
    <source>
        <dbReference type="EMBL" id="GFT95520.1"/>
    </source>
</evidence>
<dbReference type="Proteomes" id="UP000887013">
    <property type="component" value="Unassembled WGS sequence"/>
</dbReference>
<organism evidence="1 2">
    <name type="scientific">Nephila pilipes</name>
    <name type="common">Giant wood spider</name>
    <name type="synonym">Nephila maculata</name>
    <dbReference type="NCBI Taxonomy" id="299642"/>
    <lineage>
        <taxon>Eukaryota</taxon>
        <taxon>Metazoa</taxon>
        <taxon>Ecdysozoa</taxon>
        <taxon>Arthropoda</taxon>
        <taxon>Chelicerata</taxon>
        <taxon>Arachnida</taxon>
        <taxon>Araneae</taxon>
        <taxon>Araneomorphae</taxon>
        <taxon>Entelegynae</taxon>
        <taxon>Araneoidea</taxon>
        <taxon>Nephilidae</taxon>
        <taxon>Nephila</taxon>
    </lineage>
</organism>
<feature type="non-terminal residue" evidence="1">
    <location>
        <position position="1"/>
    </location>
</feature>
<reference evidence="1" key="1">
    <citation type="submission" date="2020-08" db="EMBL/GenBank/DDBJ databases">
        <title>Multicomponent nature underlies the extraordinary mechanical properties of spider dragline silk.</title>
        <authorList>
            <person name="Kono N."/>
            <person name="Nakamura H."/>
            <person name="Mori M."/>
            <person name="Yoshida Y."/>
            <person name="Ohtoshi R."/>
            <person name="Malay A.D."/>
            <person name="Moran D.A.P."/>
            <person name="Tomita M."/>
            <person name="Numata K."/>
            <person name="Arakawa K."/>
        </authorList>
    </citation>
    <scope>NUCLEOTIDE SEQUENCE</scope>
</reference>
<sequence>SGNRRKSFYWMLEVEAVFSLAVTDGCREEQDLYEFSEDLRKKHGRSWYRDDESWFSYWSTGSRGEYLFWLPQMGAMLYK</sequence>
<dbReference type="EMBL" id="BMAW01026093">
    <property type="protein sequence ID" value="GFT95520.1"/>
    <property type="molecule type" value="Genomic_DNA"/>
</dbReference>
<protein>
    <submittedName>
        <fullName evidence="1">Uncharacterized protein</fullName>
    </submittedName>
</protein>
<gene>
    <name evidence="1" type="ORF">NPIL_142821</name>
</gene>